<keyword evidence="2" id="KW-1185">Reference proteome</keyword>
<name>A0A6J5W4Q4_PRUAR</name>
<sequence>MNVAIVAATVAARASTLHKAKLPLMGVSSFATDNHCLEIATGQLHGSRHSAILMDLRDTIQSDAAMDHIMPRRECLR</sequence>
<evidence type="ECO:0000313" key="1">
    <source>
        <dbReference type="EMBL" id="CAB4296560.1"/>
    </source>
</evidence>
<protein>
    <submittedName>
        <fullName evidence="1">Uncharacterized protein</fullName>
    </submittedName>
</protein>
<dbReference type="OrthoDB" id="10472254at2759"/>
<dbReference type="AlphaFoldDB" id="A0A6J5W4Q4"/>
<organism evidence="1 2">
    <name type="scientific">Prunus armeniaca</name>
    <name type="common">Apricot</name>
    <name type="synonym">Armeniaca vulgaris</name>
    <dbReference type="NCBI Taxonomy" id="36596"/>
    <lineage>
        <taxon>Eukaryota</taxon>
        <taxon>Viridiplantae</taxon>
        <taxon>Streptophyta</taxon>
        <taxon>Embryophyta</taxon>
        <taxon>Tracheophyta</taxon>
        <taxon>Spermatophyta</taxon>
        <taxon>Magnoliopsida</taxon>
        <taxon>eudicotyledons</taxon>
        <taxon>Gunneridae</taxon>
        <taxon>Pentapetalae</taxon>
        <taxon>rosids</taxon>
        <taxon>fabids</taxon>
        <taxon>Rosales</taxon>
        <taxon>Rosaceae</taxon>
        <taxon>Amygdaloideae</taxon>
        <taxon>Amygdaleae</taxon>
        <taxon>Prunus</taxon>
    </lineage>
</organism>
<dbReference type="EMBL" id="CAEKKB010000001">
    <property type="protein sequence ID" value="CAB4296560.1"/>
    <property type="molecule type" value="Genomic_DNA"/>
</dbReference>
<dbReference type="Proteomes" id="UP000507245">
    <property type="component" value="Unassembled WGS sequence"/>
</dbReference>
<proteinExistence type="predicted"/>
<reference evidence="2" key="1">
    <citation type="journal article" date="2020" name="Genome Biol.">
        <title>Gamete binning: chromosome-level and haplotype-resolved genome assembly enabled by high-throughput single-cell sequencing of gamete genomes.</title>
        <authorList>
            <person name="Campoy J.A."/>
            <person name="Sun H."/>
            <person name="Goel M."/>
            <person name="Jiao W.-B."/>
            <person name="Folz-Donahue K."/>
            <person name="Wang N."/>
            <person name="Rubio M."/>
            <person name="Liu C."/>
            <person name="Kukat C."/>
            <person name="Ruiz D."/>
            <person name="Huettel B."/>
            <person name="Schneeberger K."/>
        </authorList>
    </citation>
    <scope>NUCLEOTIDE SEQUENCE [LARGE SCALE GENOMIC DNA]</scope>
    <source>
        <strain evidence="2">cv. Rojo Pasion</strain>
    </source>
</reference>
<gene>
    <name evidence="1" type="ORF">ORAREDHAP_LOCUS8184</name>
</gene>
<accession>A0A6J5W4Q4</accession>
<evidence type="ECO:0000313" key="2">
    <source>
        <dbReference type="Proteomes" id="UP000507245"/>
    </source>
</evidence>